<dbReference type="Proteomes" id="UP001280156">
    <property type="component" value="Unassembled WGS sequence"/>
</dbReference>
<dbReference type="SUPFAM" id="SSF49899">
    <property type="entry name" value="Concanavalin A-like lectins/glucanases"/>
    <property type="match status" value="1"/>
</dbReference>
<evidence type="ECO:0000313" key="2">
    <source>
        <dbReference type="Proteomes" id="UP001280156"/>
    </source>
</evidence>
<dbReference type="RefSeq" id="WP_320298345.1">
    <property type="nucleotide sequence ID" value="NZ_JAVIIU010000016.1"/>
</dbReference>
<organism evidence="1 2">
    <name type="scientific">Mesorhizobium humile</name>
    <dbReference type="NCBI Taxonomy" id="3072313"/>
    <lineage>
        <taxon>Bacteria</taxon>
        <taxon>Pseudomonadati</taxon>
        <taxon>Pseudomonadota</taxon>
        <taxon>Alphaproteobacteria</taxon>
        <taxon>Hyphomicrobiales</taxon>
        <taxon>Phyllobacteriaceae</taxon>
        <taxon>Mesorhizobium</taxon>
    </lineage>
</organism>
<protein>
    <recommendedName>
        <fullName evidence="3">LamG domain-containing protein</fullName>
    </recommendedName>
</protein>
<evidence type="ECO:0008006" key="3">
    <source>
        <dbReference type="Google" id="ProtNLM"/>
    </source>
</evidence>
<proteinExistence type="predicted"/>
<gene>
    <name evidence="1" type="ORF">RFM52_29550</name>
</gene>
<keyword evidence="2" id="KW-1185">Reference proteome</keyword>
<comment type="caution">
    <text evidence="1">The sequence shown here is derived from an EMBL/GenBank/DDBJ whole genome shotgun (WGS) entry which is preliminary data.</text>
</comment>
<evidence type="ECO:0000313" key="1">
    <source>
        <dbReference type="EMBL" id="MDX8489324.1"/>
    </source>
</evidence>
<accession>A0ABU4YTV4</accession>
<name>A0ABU4YTV4_9HYPH</name>
<dbReference type="EMBL" id="JAVIIV010000029">
    <property type="protein sequence ID" value="MDX8489324.1"/>
    <property type="molecule type" value="Genomic_DNA"/>
</dbReference>
<sequence>MIPFLNPQRIYRPKRTIKEMVKDAGLLASLALCLDPGDKNSWTGNGQTLFDVSGNGRDFTLGSSNSISTDDPTFNGVSGRESAREYFSSDGGDGFQKAGANDSFFDSLHKSGWNWTAITMELFTSSYGAGFVTRTRALSANNDIGVSTFISSNQPNFRLGNGSNALGTALITTGSPMLANTMLMTAVGMKYNSDTNRDFVGYVNGTYQFQNFTSPSFTPSTSAASTQVKLGMTSDGSSFLGSGRQIHGFLMFDKMLSQAEFDALRSSFQRRWPTV</sequence>
<dbReference type="InterPro" id="IPR013320">
    <property type="entry name" value="ConA-like_dom_sf"/>
</dbReference>
<reference evidence="1 2" key="1">
    <citation type="submission" date="2023-08" db="EMBL/GenBank/DDBJ databases">
        <title>Implementing the SeqCode for naming new Mesorhizobium species isolated from Vachellia karroo root nodules.</title>
        <authorList>
            <person name="Van Lill M."/>
        </authorList>
    </citation>
    <scope>NUCLEOTIDE SEQUENCE [LARGE SCALE GENOMIC DNA]</scope>
    <source>
        <strain evidence="1 2">VK2B</strain>
    </source>
</reference>